<evidence type="ECO:0000313" key="3">
    <source>
        <dbReference type="Proteomes" id="UP001595956"/>
    </source>
</evidence>
<accession>A0ABW0N792</accession>
<keyword evidence="3" id="KW-1185">Reference proteome</keyword>
<comment type="caution">
    <text evidence="2">The sequence shown here is derived from an EMBL/GenBank/DDBJ whole genome shotgun (WGS) entry which is preliminary data.</text>
</comment>
<feature type="transmembrane region" description="Helical" evidence="1">
    <location>
        <begin position="130"/>
        <end position="148"/>
    </location>
</feature>
<reference evidence="3" key="1">
    <citation type="journal article" date="2019" name="Int. J. Syst. Evol. Microbiol.">
        <title>The Global Catalogue of Microorganisms (GCM) 10K type strain sequencing project: providing services to taxonomists for standard genome sequencing and annotation.</title>
        <authorList>
            <consortium name="The Broad Institute Genomics Platform"/>
            <consortium name="The Broad Institute Genome Sequencing Center for Infectious Disease"/>
            <person name="Wu L."/>
            <person name="Ma J."/>
        </authorList>
    </citation>
    <scope>NUCLEOTIDE SEQUENCE [LARGE SCALE GENOMIC DNA]</scope>
    <source>
        <strain evidence="3">KACC 13778</strain>
    </source>
</reference>
<feature type="transmembrane region" description="Helical" evidence="1">
    <location>
        <begin position="67"/>
        <end position="88"/>
    </location>
</feature>
<proteinExistence type="predicted"/>
<feature type="transmembrane region" description="Helical" evidence="1">
    <location>
        <begin position="100"/>
        <end position="124"/>
    </location>
</feature>
<dbReference type="EMBL" id="JBHSMD010000011">
    <property type="protein sequence ID" value="MFC5495822.1"/>
    <property type="molecule type" value="Genomic_DNA"/>
</dbReference>
<sequence>MSSSVGLRLKQLVLLFGAVFLGVVALTNLVNLVSAATTDWTFLNSHNTGYVESVVAVYDAPGWLDEVVVLGALAIEATGAVLFVRALLRYRGAGTGAVEAYQALAWNIGVWVAFIVGSEVFLAYDAEGTFRELLALALLMTVAVAVVPDEVAAA</sequence>
<keyword evidence="1" id="KW-0812">Transmembrane</keyword>
<keyword evidence="1" id="KW-0472">Membrane</keyword>
<name>A0ABW0N792_9ACTN</name>
<dbReference type="RefSeq" id="WP_345182428.1">
    <property type="nucleotide sequence ID" value="NZ_BAABFQ010000010.1"/>
</dbReference>
<evidence type="ECO:0008006" key="4">
    <source>
        <dbReference type="Google" id="ProtNLM"/>
    </source>
</evidence>
<organism evidence="2 3">
    <name type="scientific">Nocardioides caricicola</name>
    <dbReference type="NCBI Taxonomy" id="634770"/>
    <lineage>
        <taxon>Bacteria</taxon>
        <taxon>Bacillati</taxon>
        <taxon>Actinomycetota</taxon>
        <taxon>Actinomycetes</taxon>
        <taxon>Propionibacteriales</taxon>
        <taxon>Nocardioidaceae</taxon>
        <taxon>Nocardioides</taxon>
    </lineage>
</organism>
<dbReference type="Proteomes" id="UP001595956">
    <property type="component" value="Unassembled WGS sequence"/>
</dbReference>
<protein>
    <recommendedName>
        <fullName evidence="4">DUF2165 domain-containing protein</fullName>
    </recommendedName>
</protein>
<keyword evidence="1" id="KW-1133">Transmembrane helix</keyword>
<gene>
    <name evidence="2" type="ORF">ACFPKY_22135</name>
</gene>
<evidence type="ECO:0000313" key="2">
    <source>
        <dbReference type="EMBL" id="MFC5495822.1"/>
    </source>
</evidence>
<evidence type="ECO:0000256" key="1">
    <source>
        <dbReference type="SAM" id="Phobius"/>
    </source>
</evidence>